<dbReference type="InterPro" id="IPR026461">
    <property type="entry name" value="Trfase_2_rSAM/seldom_assoc"/>
</dbReference>
<comment type="subcellular location">
    <subcellularLocation>
        <location evidence="1">Cell membrane</location>
    </subcellularLocation>
</comment>
<evidence type="ECO:0000313" key="7">
    <source>
        <dbReference type="EMBL" id="MFD2586990.1"/>
    </source>
</evidence>
<keyword evidence="4" id="KW-0808">Transferase</keyword>
<dbReference type="Proteomes" id="UP001597526">
    <property type="component" value="Unassembled WGS sequence"/>
</dbReference>
<accession>A0ABW5MUY5</accession>
<protein>
    <submittedName>
        <fullName evidence="7">TIGR04283 family arsenosugar biosynthesis glycosyltransferase</fullName>
    </submittedName>
</protein>
<gene>
    <name evidence="7" type="ORF">ACFSQJ_08610</name>
</gene>
<keyword evidence="5" id="KW-0472">Membrane</keyword>
<dbReference type="InterPro" id="IPR001173">
    <property type="entry name" value="Glyco_trans_2-like"/>
</dbReference>
<keyword evidence="8" id="KW-1185">Reference proteome</keyword>
<dbReference type="PANTHER" id="PTHR43646:SF2">
    <property type="entry name" value="GLYCOSYLTRANSFERASE 2-LIKE DOMAIN-CONTAINING PROTEIN"/>
    <property type="match status" value="1"/>
</dbReference>
<dbReference type="Pfam" id="PF00535">
    <property type="entry name" value="Glycos_transf_2"/>
    <property type="match status" value="1"/>
</dbReference>
<dbReference type="NCBIfam" id="TIGR04283">
    <property type="entry name" value="glyco_like_mftF"/>
    <property type="match status" value="1"/>
</dbReference>
<evidence type="ECO:0000256" key="2">
    <source>
        <dbReference type="ARBA" id="ARBA00022475"/>
    </source>
</evidence>
<keyword evidence="2" id="KW-1003">Cell membrane</keyword>
<dbReference type="EMBL" id="JBHULB010000008">
    <property type="protein sequence ID" value="MFD2586990.1"/>
    <property type="molecule type" value="Genomic_DNA"/>
</dbReference>
<feature type="domain" description="Glycosyltransferase 2-like" evidence="6">
    <location>
        <begin position="3"/>
        <end position="135"/>
    </location>
</feature>
<keyword evidence="3" id="KW-0328">Glycosyltransferase</keyword>
<name>A0ABW5MUY5_9FLAO</name>
<comment type="caution">
    <text evidence="7">The sequence shown here is derived from an EMBL/GenBank/DDBJ whole genome shotgun (WGS) entry which is preliminary data.</text>
</comment>
<dbReference type="Gene3D" id="3.90.550.10">
    <property type="entry name" value="Spore Coat Polysaccharide Biosynthesis Protein SpsA, Chain A"/>
    <property type="match status" value="1"/>
</dbReference>
<evidence type="ECO:0000256" key="4">
    <source>
        <dbReference type="ARBA" id="ARBA00022679"/>
    </source>
</evidence>
<reference evidence="8" key="1">
    <citation type="journal article" date="2019" name="Int. J. Syst. Evol. Microbiol.">
        <title>The Global Catalogue of Microorganisms (GCM) 10K type strain sequencing project: providing services to taxonomists for standard genome sequencing and annotation.</title>
        <authorList>
            <consortium name="The Broad Institute Genomics Platform"/>
            <consortium name="The Broad Institute Genome Sequencing Center for Infectious Disease"/>
            <person name="Wu L."/>
            <person name="Ma J."/>
        </authorList>
    </citation>
    <scope>NUCLEOTIDE SEQUENCE [LARGE SCALE GENOMIC DNA]</scope>
    <source>
        <strain evidence="8">KCTC 52368</strain>
    </source>
</reference>
<dbReference type="InterPro" id="IPR029044">
    <property type="entry name" value="Nucleotide-diphossugar_trans"/>
</dbReference>
<proteinExistence type="predicted"/>
<dbReference type="SUPFAM" id="SSF53448">
    <property type="entry name" value="Nucleotide-diphospho-sugar transferases"/>
    <property type="match status" value="1"/>
</dbReference>
<organism evidence="7 8">
    <name type="scientific">Croceitalea marina</name>
    <dbReference type="NCBI Taxonomy" id="1775166"/>
    <lineage>
        <taxon>Bacteria</taxon>
        <taxon>Pseudomonadati</taxon>
        <taxon>Bacteroidota</taxon>
        <taxon>Flavobacteriia</taxon>
        <taxon>Flavobacteriales</taxon>
        <taxon>Flavobacteriaceae</taxon>
        <taxon>Croceitalea</taxon>
    </lineage>
</organism>
<evidence type="ECO:0000259" key="6">
    <source>
        <dbReference type="Pfam" id="PF00535"/>
    </source>
</evidence>
<sequence>MISVIVPAHNEKVNLEALLPKLSQLAAGFNVEVLVCLSKDNADDSQAISGFEMVKYLCCEKKGRAVQMNKGAALAKGEILVFLHADVKPPIDFFSDIKRTIENGNDAGFFSYKFDKESFFLNLNASFTSKESIFTGGGDQCLFIKKSVFETLGGFNEKQVLMEDFEFFKRMKTLQVPYRIVKNDLVVSSRKYQNNSYLRVNLTNFLLVLLFRLGLAPEKLKRLHNRLLRLPYQHKPQKI</sequence>
<evidence type="ECO:0000256" key="3">
    <source>
        <dbReference type="ARBA" id="ARBA00022676"/>
    </source>
</evidence>
<evidence type="ECO:0000256" key="5">
    <source>
        <dbReference type="ARBA" id="ARBA00023136"/>
    </source>
</evidence>
<evidence type="ECO:0000256" key="1">
    <source>
        <dbReference type="ARBA" id="ARBA00004236"/>
    </source>
</evidence>
<dbReference type="RefSeq" id="WP_377766543.1">
    <property type="nucleotide sequence ID" value="NZ_JBHULB010000008.1"/>
</dbReference>
<dbReference type="PANTHER" id="PTHR43646">
    <property type="entry name" value="GLYCOSYLTRANSFERASE"/>
    <property type="match status" value="1"/>
</dbReference>
<evidence type="ECO:0000313" key="8">
    <source>
        <dbReference type="Proteomes" id="UP001597526"/>
    </source>
</evidence>